<name>A0ABV7UM79_9HYPH</name>
<evidence type="ECO:0000313" key="2">
    <source>
        <dbReference type="EMBL" id="MFC3639829.1"/>
    </source>
</evidence>
<dbReference type="Pfam" id="PF09859">
    <property type="entry name" value="Oxygenase-NA"/>
    <property type="match status" value="1"/>
</dbReference>
<proteinExistence type="predicted"/>
<feature type="region of interest" description="Disordered" evidence="1">
    <location>
        <begin position="68"/>
        <end position="93"/>
    </location>
</feature>
<comment type="caution">
    <text evidence="2">The sequence shown here is derived from an EMBL/GenBank/DDBJ whole genome shotgun (WGS) entry which is preliminary data.</text>
</comment>
<organism evidence="2 3">
    <name type="scientific">Camelimonas fluminis</name>
    <dbReference type="NCBI Taxonomy" id="1576911"/>
    <lineage>
        <taxon>Bacteria</taxon>
        <taxon>Pseudomonadati</taxon>
        <taxon>Pseudomonadota</taxon>
        <taxon>Alphaproteobacteria</taxon>
        <taxon>Hyphomicrobiales</taxon>
        <taxon>Chelatococcaceae</taxon>
        <taxon>Camelimonas</taxon>
    </lineage>
</organism>
<evidence type="ECO:0000313" key="3">
    <source>
        <dbReference type="Proteomes" id="UP001595704"/>
    </source>
</evidence>
<gene>
    <name evidence="2" type="ORF">ACFONL_21030</name>
</gene>
<protein>
    <submittedName>
        <fullName evidence="2">2OG-Fe(II) oxygenase</fullName>
    </submittedName>
</protein>
<accession>A0ABV7UM79</accession>
<reference evidence="3" key="1">
    <citation type="journal article" date="2019" name="Int. J. Syst. Evol. Microbiol.">
        <title>The Global Catalogue of Microorganisms (GCM) 10K type strain sequencing project: providing services to taxonomists for standard genome sequencing and annotation.</title>
        <authorList>
            <consortium name="The Broad Institute Genomics Platform"/>
            <consortium name="The Broad Institute Genome Sequencing Center for Infectious Disease"/>
            <person name="Wu L."/>
            <person name="Ma J."/>
        </authorList>
    </citation>
    <scope>NUCLEOTIDE SEQUENCE [LARGE SCALE GENOMIC DNA]</scope>
    <source>
        <strain evidence="3">KCTC 42282</strain>
    </source>
</reference>
<dbReference type="EMBL" id="JBHRYC010000103">
    <property type="protein sequence ID" value="MFC3639829.1"/>
    <property type="molecule type" value="Genomic_DNA"/>
</dbReference>
<keyword evidence="3" id="KW-1185">Reference proteome</keyword>
<sequence>MLGADSSLSTNGKFRSRIVMARHAFGKELVPLRQADAVAFAVNHRPARSARGSACVNLRHGVSRLHAGHRHIPLASSSTTQNRAARHPTADSD</sequence>
<dbReference type="InterPro" id="IPR018655">
    <property type="entry name" value="DUF2086"/>
</dbReference>
<dbReference type="Proteomes" id="UP001595704">
    <property type="component" value="Unassembled WGS sequence"/>
</dbReference>
<evidence type="ECO:0000256" key="1">
    <source>
        <dbReference type="SAM" id="MobiDB-lite"/>
    </source>
</evidence>
<dbReference type="RefSeq" id="WP_376853180.1">
    <property type="nucleotide sequence ID" value="NZ_JBHRYC010000103.1"/>
</dbReference>